<name>A0A433WM61_9BACT</name>
<reference evidence="2" key="1">
    <citation type="submission" date="2020-05" db="EMBL/GenBank/DDBJ databases">
        <title>Chitinophaga laudate sp. nov., isolated from a tropical peat swamp.</title>
        <authorList>
            <person name="Goh C.B.S."/>
            <person name="Lee M.S."/>
            <person name="Parimannan S."/>
            <person name="Pasbakhsh P."/>
            <person name="Yule C.M."/>
            <person name="Rajandas H."/>
            <person name="Loke S."/>
            <person name="Croft L."/>
            <person name="Tan J.B.L."/>
        </authorList>
    </citation>
    <scope>NUCLEOTIDE SEQUENCE</scope>
    <source>
        <strain evidence="2">Mgbs1</strain>
    </source>
</reference>
<evidence type="ECO:0000313" key="3">
    <source>
        <dbReference type="Proteomes" id="UP000281028"/>
    </source>
</evidence>
<dbReference type="SUPFAM" id="SSF69255">
    <property type="entry name" value="gp5 N-terminal domain-like"/>
    <property type="match status" value="1"/>
</dbReference>
<proteinExistence type="predicted"/>
<dbReference type="EMBL" id="RIAR02000001">
    <property type="protein sequence ID" value="NSL86354.1"/>
    <property type="molecule type" value="Genomic_DNA"/>
</dbReference>
<evidence type="ECO:0000259" key="1">
    <source>
        <dbReference type="Pfam" id="PF04717"/>
    </source>
</evidence>
<dbReference type="SUPFAM" id="SSF69279">
    <property type="entry name" value="Phage tail proteins"/>
    <property type="match status" value="1"/>
</dbReference>
<dbReference type="InterPro" id="IPR006533">
    <property type="entry name" value="T6SS_Vgr_RhsGE"/>
</dbReference>
<keyword evidence="3" id="KW-1185">Reference proteome</keyword>
<organism evidence="2 3">
    <name type="scientific">Chitinophaga solisilvae</name>
    <dbReference type="NCBI Taxonomy" id="1233460"/>
    <lineage>
        <taxon>Bacteria</taxon>
        <taxon>Pseudomonadati</taxon>
        <taxon>Bacteroidota</taxon>
        <taxon>Chitinophagia</taxon>
        <taxon>Chitinophagales</taxon>
        <taxon>Chitinophagaceae</taxon>
        <taxon>Chitinophaga</taxon>
    </lineage>
</organism>
<dbReference type="InterPro" id="IPR037026">
    <property type="entry name" value="Vgr_OB-fold_dom_sf"/>
</dbReference>
<sequence>MSNDRTIPMKVDGATVTFTVKVNGTAIPRTWQVFSVTVLKEANRIPQAKITIIDGDPSKETFAASSDAIFLPGGVIEIFAGHQSKEDLIYKGVVVKHAIAIRRNGASQLKLDCRDTAYNMTLGRFSASYKDMKDTDIASNLFSKYKLNIGKIDKSKFTHPEMVQYDSSDWDFLLGRLDVNGKLVLINDGTVSVVNPSFSAEPVLTLQYGATILELDAEMDARNQFAGVTALTWDVADQEVAEVTGQAPASVKEAGNFSASQLAGVTQLKAMLLRHGGNIPQEELQAWADAARQKSLLAKIRGRVTFDGFAAVKPGDLISLQGVGDRFNGKLFVSAVRHDISDGAWTTSAQFGMEPEWYTEKLPQHTGAAMLVPPVHGLQTGIVAQLKDDPAGEDRILIKIPMVDISGEGVWARIATLDAGKERGSFFRPDIGDEVLVGFITNDPREAIVLGMLNSSKKPAPLSAKDENKEKGFFFASKMKILFQEEDKSMTLETPAGNKIVLSEKEKGITLEDQNGNKLVMNADGITLETAKKITLKSSGGDIELQGVNIKNAAQAQFKAEGSAGMELSSSAIAKLKGSLVQIN</sequence>
<feature type="domain" description="Gp5/Type VI secretion system Vgr protein OB-fold" evidence="1">
    <location>
        <begin position="379"/>
        <end position="453"/>
    </location>
</feature>
<accession>A0A433WM61</accession>
<protein>
    <submittedName>
        <fullName evidence="2">Type VI secretion system tip protein VgrG</fullName>
    </submittedName>
</protein>
<dbReference type="OrthoDB" id="1907165at2"/>
<dbReference type="Pfam" id="PF04717">
    <property type="entry name" value="Phage_base_V"/>
    <property type="match status" value="1"/>
</dbReference>
<gene>
    <name evidence="2" type="primary">vgrG</name>
    <name evidence="2" type="ORF">ECE50_005915</name>
</gene>
<dbReference type="NCBIfam" id="TIGR01646">
    <property type="entry name" value="vgr_GE"/>
    <property type="match status" value="1"/>
</dbReference>
<dbReference type="AlphaFoldDB" id="A0A433WM61"/>
<dbReference type="Proteomes" id="UP000281028">
    <property type="component" value="Unassembled WGS sequence"/>
</dbReference>
<evidence type="ECO:0000313" key="2">
    <source>
        <dbReference type="EMBL" id="NSL86354.1"/>
    </source>
</evidence>
<dbReference type="Gene3D" id="2.40.50.230">
    <property type="entry name" value="Gp5 N-terminal domain"/>
    <property type="match status" value="1"/>
</dbReference>
<comment type="caution">
    <text evidence="2">The sequence shown here is derived from an EMBL/GenBank/DDBJ whole genome shotgun (WGS) entry which is preliminary data.</text>
</comment>
<dbReference type="InterPro" id="IPR006531">
    <property type="entry name" value="Gp5/Vgr_OB"/>
</dbReference>